<protein>
    <submittedName>
        <fullName evidence="1">Uncharacterized protein</fullName>
    </submittedName>
</protein>
<evidence type="ECO:0000313" key="1">
    <source>
        <dbReference type="EMBL" id="KKM05713.1"/>
    </source>
</evidence>
<accession>A0A0F9K374</accession>
<gene>
    <name evidence="1" type="ORF">LCGC14_1751220</name>
</gene>
<name>A0A0F9K374_9ZZZZ</name>
<sequence length="56" mass="6390">MIKSCEDVKTTDEYSEFSNTLFNTNEMGLRETVQMLCWKDPNIISPQVFGALHYGG</sequence>
<dbReference type="EMBL" id="LAZR01016156">
    <property type="protein sequence ID" value="KKM05713.1"/>
    <property type="molecule type" value="Genomic_DNA"/>
</dbReference>
<reference evidence="1" key="1">
    <citation type="journal article" date="2015" name="Nature">
        <title>Complex archaea that bridge the gap between prokaryotes and eukaryotes.</title>
        <authorList>
            <person name="Spang A."/>
            <person name="Saw J.H."/>
            <person name="Jorgensen S.L."/>
            <person name="Zaremba-Niedzwiedzka K."/>
            <person name="Martijn J."/>
            <person name="Lind A.E."/>
            <person name="van Eijk R."/>
            <person name="Schleper C."/>
            <person name="Guy L."/>
            <person name="Ettema T.J."/>
        </authorList>
    </citation>
    <scope>NUCLEOTIDE SEQUENCE</scope>
</reference>
<dbReference type="AlphaFoldDB" id="A0A0F9K374"/>
<proteinExistence type="predicted"/>
<organism evidence="1">
    <name type="scientific">marine sediment metagenome</name>
    <dbReference type="NCBI Taxonomy" id="412755"/>
    <lineage>
        <taxon>unclassified sequences</taxon>
        <taxon>metagenomes</taxon>
        <taxon>ecological metagenomes</taxon>
    </lineage>
</organism>
<comment type="caution">
    <text evidence="1">The sequence shown here is derived from an EMBL/GenBank/DDBJ whole genome shotgun (WGS) entry which is preliminary data.</text>
</comment>